<keyword evidence="3" id="KW-0813">Transport</keyword>
<proteinExistence type="inferred from homology"/>
<evidence type="ECO:0000256" key="2">
    <source>
        <dbReference type="ARBA" id="ARBA00010742"/>
    </source>
</evidence>
<dbReference type="Pfam" id="PF09084">
    <property type="entry name" value="NMT1"/>
    <property type="match status" value="1"/>
</dbReference>
<evidence type="ECO:0000256" key="3">
    <source>
        <dbReference type="ARBA" id="ARBA00022448"/>
    </source>
</evidence>
<dbReference type="FunFam" id="3.40.190.10:FF:000050">
    <property type="entry name" value="Sulfonate ABC transporter substrate-binding protein"/>
    <property type="match status" value="1"/>
</dbReference>
<name>A0A7W6CHS5_9SPHN</name>
<dbReference type="Gene3D" id="3.40.190.10">
    <property type="entry name" value="Periplasmic binding protein-like II"/>
    <property type="match status" value="2"/>
</dbReference>
<evidence type="ECO:0000256" key="1">
    <source>
        <dbReference type="ARBA" id="ARBA00004418"/>
    </source>
</evidence>
<evidence type="ECO:0000256" key="4">
    <source>
        <dbReference type="ARBA" id="ARBA00022729"/>
    </source>
</evidence>
<keyword evidence="4" id="KW-0732">Signal</keyword>
<evidence type="ECO:0000313" key="9">
    <source>
        <dbReference type="Proteomes" id="UP000548867"/>
    </source>
</evidence>
<comment type="subcellular location">
    <subcellularLocation>
        <location evidence="1">Periplasm</location>
    </subcellularLocation>
</comment>
<dbReference type="Proteomes" id="UP000548867">
    <property type="component" value="Unassembled WGS sequence"/>
</dbReference>
<dbReference type="SUPFAM" id="SSF53850">
    <property type="entry name" value="Periplasmic binding protein-like II"/>
    <property type="match status" value="1"/>
</dbReference>
<dbReference type="GO" id="GO:0042597">
    <property type="term" value="C:periplasmic space"/>
    <property type="evidence" value="ECO:0007669"/>
    <property type="project" value="UniProtKB-SubCell"/>
</dbReference>
<dbReference type="GO" id="GO:0042626">
    <property type="term" value="F:ATPase-coupled transmembrane transporter activity"/>
    <property type="evidence" value="ECO:0007669"/>
    <property type="project" value="InterPro"/>
</dbReference>
<dbReference type="InterPro" id="IPR010067">
    <property type="entry name" value="ABC_SsuA_sub-bd"/>
</dbReference>
<accession>A0A7W6CHS5</accession>
<comment type="function">
    <text evidence="5">Part of a binding-protein-dependent transport system for aliphatic sulfonates. Putative binding protein.</text>
</comment>
<feature type="domain" description="SsuA/THI5-like" evidence="7">
    <location>
        <begin position="18"/>
        <end position="196"/>
    </location>
</feature>
<dbReference type="NCBIfam" id="TIGR01728">
    <property type="entry name" value="SsuA_fam"/>
    <property type="match status" value="1"/>
</dbReference>
<evidence type="ECO:0000256" key="5">
    <source>
        <dbReference type="ARBA" id="ARBA00055538"/>
    </source>
</evidence>
<sequence>MPYRIEWALFPAAAPLLEALNSRAVDLGGIGGQPFAFAYASGAKIKVVYAGRSITGRSSHASAIVVAANSPLHRVEDLKGRRLATIRGSAGHDLALQLLESHGLSAGDVQWVFLNNAEAKAALAHGSIDAWSTWGAYTGYALLKDHQRALADGSQLPAGAGFFAATDHAIADKHAQIEDFTRRLARARLWVAGHQDQYAAVLAKETGLPGDVAKFSIGDLITAPVPVDDRLKEEQLAILGRYQRAGIIKTLPDLNGAFDSSFPVDGK</sequence>
<gene>
    <name evidence="8" type="ORF">GGR38_000932</name>
</gene>
<dbReference type="InterPro" id="IPR015168">
    <property type="entry name" value="SsuA/THI5"/>
</dbReference>
<dbReference type="AlphaFoldDB" id="A0A7W6CHS5"/>
<keyword evidence="9" id="KW-1185">Reference proteome</keyword>
<comment type="caution">
    <text evidence="8">The sequence shown here is derived from an EMBL/GenBank/DDBJ whole genome shotgun (WGS) entry which is preliminary data.</text>
</comment>
<dbReference type="PANTHER" id="PTHR30024:SF48">
    <property type="entry name" value="ABC TRANSPORTER SUBSTRATE-BINDING PROTEIN"/>
    <property type="match status" value="1"/>
</dbReference>
<evidence type="ECO:0000313" key="8">
    <source>
        <dbReference type="EMBL" id="MBB3954005.1"/>
    </source>
</evidence>
<reference evidence="8 9" key="1">
    <citation type="submission" date="2020-08" db="EMBL/GenBank/DDBJ databases">
        <title>Genomic Encyclopedia of Type Strains, Phase IV (KMG-IV): sequencing the most valuable type-strain genomes for metagenomic binning, comparative biology and taxonomic classification.</title>
        <authorList>
            <person name="Goeker M."/>
        </authorList>
    </citation>
    <scope>NUCLEOTIDE SEQUENCE [LARGE SCALE GENOMIC DNA]</scope>
    <source>
        <strain evidence="8 9">DSM 27057</strain>
    </source>
</reference>
<dbReference type="PANTHER" id="PTHR30024">
    <property type="entry name" value="ALIPHATIC SULFONATES-BINDING PROTEIN-RELATED"/>
    <property type="match status" value="1"/>
</dbReference>
<dbReference type="GO" id="GO:0016020">
    <property type="term" value="C:membrane"/>
    <property type="evidence" value="ECO:0007669"/>
    <property type="project" value="InterPro"/>
</dbReference>
<comment type="similarity">
    <text evidence="2">Belongs to the bacterial solute-binding protein SsuA/TauA family.</text>
</comment>
<organism evidence="8 9">
    <name type="scientific">Novosphingobium sediminicola</name>
    <dbReference type="NCBI Taxonomy" id="563162"/>
    <lineage>
        <taxon>Bacteria</taxon>
        <taxon>Pseudomonadati</taxon>
        <taxon>Pseudomonadota</taxon>
        <taxon>Alphaproteobacteria</taxon>
        <taxon>Sphingomonadales</taxon>
        <taxon>Sphingomonadaceae</taxon>
        <taxon>Novosphingobium</taxon>
    </lineage>
</organism>
<evidence type="ECO:0000259" key="7">
    <source>
        <dbReference type="Pfam" id="PF09084"/>
    </source>
</evidence>
<dbReference type="RefSeq" id="WP_183623178.1">
    <property type="nucleotide sequence ID" value="NZ_JACIDX010000003.1"/>
</dbReference>
<protein>
    <recommendedName>
        <fullName evidence="6">Putative aliphatic sulfonates-binding protein</fullName>
    </recommendedName>
</protein>
<evidence type="ECO:0000256" key="6">
    <source>
        <dbReference type="ARBA" id="ARBA00070228"/>
    </source>
</evidence>
<dbReference type="EMBL" id="JACIDX010000003">
    <property type="protein sequence ID" value="MBB3954005.1"/>
    <property type="molecule type" value="Genomic_DNA"/>
</dbReference>